<evidence type="ECO:0000313" key="1">
    <source>
        <dbReference type="EMBL" id="GEU45455.1"/>
    </source>
</evidence>
<reference evidence="1" key="1">
    <citation type="journal article" date="2019" name="Sci. Rep.">
        <title>Draft genome of Tanacetum cinerariifolium, the natural source of mosquito coil.</title>
        <authorList>
            <person name="Yamashiro T."/>
            <person name="Shiraishi A."/>
            <person name="Satake H."/>
            <person name="Nakayama K."/>
        </authorList>
    </citation>
    <scope>NUCLEOTIDE SEQUENCE</scope>
</reference>
<dbReference type="EMBL" id="BKCJ010001988">
    <property type="protein sequence ID" value="GEU45455.1"/>
    <property type="molecule type" value="Genomic_DNA"/>
</dbReference>
<accession>A0A6L2KBN0</accession>
<name>A0A6L2KBN0_TANCI</name>
<organism evidence="1">
    <name type="scientific">Tanacetum cinerariifolium</name>
    <name type="common">Dalmatian daisy</name>
    <name type="synonym">Chrysanthemum cinerariifolium</name>
    <dbReference type="NCBI Taxonomy" id="118510"/>
    <lineage>
        <taxon>Eukaryota</taxon>
        <taxon>Viridiplantae</taxon>
        <taxon>Streptophyta</taxon>
        <taxon>Embryophyta</taxon>
        <taxon>Tracheophyta</taxon>
        <taxon>Spermatophyta</taxon>
        <taxon>Magnoliopsida</taxon>
        <taxon>eudicotyledons</taxon>
        <taxon>Gunneridae</taxon>
        <taxon>Pentapetalae</taxon>
        <taxon>asterids</taxon>
        <taxon>campanulids</taxon>
        <taxon>Asterales</taxon>
        <taxon>Asteraceae</taxon>
        <taxon>Asteroideae</taxon>
        <taxon>Anthemideae</taxon>
        <taxon>Anthemidinae</taxon>
        <taxon>Tanacetum</taxon>
    </lineage>
</organism>
<proteinExistence type="predicted"/>
<gene>
    <name evidence="1" type="ORF">Tci_017433</name>
</gene>
<dbReference type="AlphaFoldDB" id="A0A6L2KBN0"/>
<sequence>MLNEGDESPGVLGQVDHITYVYHVSAPKALNDCMQQGFDVNVKAMGYWHLYSELAYMQRHLHSIATLSAREVETQLQSCIILANLCEDGIVKVKDFNQELGALSAYDQNIPCKTKDMGKYAVPNVPLPYSSGIGSSVVTLPPC</sequence>
<protein>
    <submittedName>
        <fullName evidence="1">Uncharacterized protein</fullName>
    </submittedName>
</protein>
<comment type="caution">
    <text evidence="1">The sequence shown here is derived from an EMBL/GenBank/DDBJ whole genome shotgun (WGS) entry which is preliminary data.</text>
</comment>